<keyword evidence="3" id="KW-1185">Reference proteome</keyword>
<evidence type="ECO:0008006" key="4">
    <source>
        <dbReference type="Google" id="ProtNLM"/>
    </source>
</evidence>
<keyword evidence="1" id="KW-0812">Transmembrane</keyword>
<evidence type="ECO:0000313" key="3">
    <source>
        <dbReference type="Proteomes" id="UP000469430"/>
    </source>
</evidence>
<evidence type="ECO:0000313" key="2">
    <source>
        <dbReference type="EMBL" id="MXO99117.1"/>
    </source>
</evidence>
<accession>A0A6I4TWG2</accession>
<keyword evidence="1" id="KW-0472">Membrane</keyword>
<dbReference type="Proteomes" id="UP000469430">
    <property type="component" value="Unassembled WGS sequence"/>
</dbReference>
<sequence length="129" mass="14017">MIDQLVTSWEAIKHAGLPDGQAIRATMHFHLGLGIYLLVGAFTRQGLRSRAGLVLISLLEIGNEILDLARFFPKIPAWLWHDTLADLFNTLFWPVVLYALAGLWERRKAGTASASSAVSSASAADGDVS</sequence>
<gene>
    <name evidence="2" type="ORF">GRI97_08960</name>
</gene>
<reference evidence="2 3" key="1">
    <citation type="submission" date="2019-12" db="EMBL/GenBank/DDBJ databases">
        <title>Genomic-based taxomic classification of the family Erythrobacteraceae.</title>
        <authorList>
            <person name="Xu L."/>
        </authorList>
    </citation>
    <scope>NUCLEOTIDE SEQUENCE [LARGE SCALE GENOMIC DNA]</scope>
    <source>
        <strain evidence="2 3">S36</strain>
    </source>
</reference>
<dbReference type="AlphaFoldDB" id="A0A6I4TWG2"/>
<proteinExistence type="predicted"/>
<organism evidence="2 3">
    <name type="scientific">Croceibacterium xixiisoli</name>
    <dbReference type="NCBI Taxonomy" id="1476466"/>
    <lineage>
        <taxon>Bacteria</taxon>
        <taxon>Pseudomonadati</taxon>
        <taxon>Pseudomonadota</taxon>
        <taxon>Alphaproteobacteria</taxon>
        <taxon>Sphingomonadales</taxon>
        <taxon>Erythrobacteraceae</taxon>
        <taxon>Croceibacterium</taxon>
    </lineage>
</organism>
<evidence type="ECO:0000256" key="1">
    <source>
        <dbReference type="SAM" id="Phobius"/>
    </source>
</evidence>
<keyword evidence="1" id="KW-1133">Transmembrane helix</keyword>
<name>A0A6I4TWG2_9SPHN</name>
<protein>
    <recommendedName>
        <fullName evidence="4">VanZ-like domain-containing protein</fullName>
    </recommendedName>
</protein>
<dbReference type="EMBL" id="WTYJ01000001">
    <property type="protein sequence ID" value="MXO99117.1"/>
    <property type="molecule type" value="Genomic_DNA"/>
</dbReference>
<dbReference type="RefSeq" id="WP_377019168.1">
    <property type="nucleotide sequence ID" value="NZ_JBHSCP010000001.1"/>
</dbReference>
<comment type="caution">
    <text evidence="2">The sequence shown here is derived from an EMBL/GenBank/DDBJ whole genome shotgun (WGS) entry which is preliminary data.</text>
</comment>
<feature type="transmembrane region" description="Helical" evidence="1">
    <location>
        <begin position="22"/>
        <end position="39"/>
    </location>
</feature>